<feature type="compositionally biased region" description="Polar residues" evidence="1">
    <location>
        <begin position="204"/>
        <end position="214"/>
    </location>
</feature>
<dbReference type="Proteomes" id="UP000184499">
    <property type="component" value="Unassembled WGS sequence"/>
</dbReference>
<dbReference type="VEuPathDB" id="FungiDB:ASPBRDRAFT_201728"/>
<dbReference type="PANTHER" id="PTHR37538">
    <property type="entry name" value="BTB DOMAIN-CONTAINING PROTEIN"/>
    <property type="match status" value="1"/>
</dbReference>
<dbReference type="RefSeq" id="XP_067472799.1">
    <property type="nucleotide sequence ID" value="XM_067621589.1"/>
</dbReference>
<dbReference type="EMBL" id="KV878723">
    <property type="protein sequence ID" value="OJJ65548.1"/>
    <property type="molecule type" value="Genomic_DNA"/>
</dbReference>
<dbReference type="Gene3D" id="3.30.710.10">
    <property type="entry name" value="Potassium Channel Kv1.1, Chain A"/>
    <property type="match status" value="1"/>
</dbReference>
<evidence type="ECO:0008006" key="4">
    <source>
        <dbReference type="Google" id="ProtNLM"/>
    </source>
</evidence>
<feature type="region of interest" description="Disordered" evidence="1">
    <location>
        <begin position="269"/>
        <end position="304"/>
    </location>
</feature>
<evidence type="ECO:0000313" key="3">
    <source>
        <dbReference type="Proteomes" id="UP000184499"/>
    </source>
</evidence>
<evidence type="ECO:0000313" key="2">
    <source>
        <dbReference type="EMBL" id="OJJ65548.1"/>
    </source>
</evidence>
<protein>
    <recommendedName>
        <fullName evidence="4">BTB domain-containing protein</fullName>
    </recommendedName>
</protein>
<gene>
    <name evidence="2" type="ORF">ASPBRDRAFT_201728</name>
</gene>
<reference evidence="3" key="1">
    <citation type="journal article" date="2017" name="Genome Biol.">
        <title>Comparative genomics reveals high biological diversity and specific adaptations in the industrially and medically important fungal genus Aspergillus.</title>
        <authorList>
            <person name="de Vries R.P."/>
            <person name="Riley R."/>
            <person name="Wiebenga A."/>
            <person name="Aguilar-Osorio G."/>
            <person name="Amillis S."/>
            <person name="Uchima C.A."/>
            <person name="Anderluh G."/>
            <person name="Asadollahi M."/>
            <person name="Askin M."/>
            <person name="Barry K."/>
            <person name="Battaglia E."/>
            <person name="Bayram O."/>
            <person name="Benocci T."/>
            <person name="Braus-Stromeyer S.A."/>
            <person name="Caldana C."/>
            <person name="Canovas D."/>
            <person name="Cerqueira G.C."/>
            <person name="Chen F."/>
            <person name="Chen W."/>
            <person name="Choi C."/>
            <person name="Clum A."/>
            <person name="Dos Santos R.A."/>
            <person name="Damasio A.R."/>
            <person name="Diallinas G."/>
            <person name="Emri T."/>
            <person name="Fekete E."/>
            <person name="Flipphi M."/>
            <person name="Freyberg S."/>
            <person name="Gallo A."/>
            <person name="Gournas C."/>
            <person name="Habgood R."/>
            <person name="Hainaut M."/>
            <person name="Harispe M.L."/>
            <person name="Henrissat B."/>
            <person name="Hilden K.S."/>
            <person name="Hope R."/>
            <person name="Hossain A."/>
            <person name="Karabika E."/>
            <person name="Karaffa L."/>
            <person name="Karanyi Z."/>
            <person name="Krasevec N."/>
            <person name="Kuo A."/>
            <person name="Kusch H."/>
            <person name="LaButti K."/>
            <person name="Lagendijk E.L."/>
            <person name="Lapidus A."/>
            <person name="Levasseur A."/>
            <person name="Lindquist E."/>
            <person name="Lipzen A."/>
            <person name="Logrieco A.F."/>
            <person name="MacCabe A."/>
            <person name="Maekelae M.R."/>
            <person name="Malavazi I."/>
            <person name="Melin P."/>
            <person name="Meyer V."/>
            <person name="Mielnichuk N."/>
            <person name="Miskei M."/>
            <person name="Molnar A.P."/>
            <person name="Mule G."/>
            <person name="Ngan C.Y."/>
            <person name="Orejas M."/>
            <person name="Orosz E."/>
            <person name="Ouedraogo J.P."/>
            <person name="Overkamp K.M."/>
            <person name="Park H.-S."/>
            <person name="Perrone G."/>
            <person name="Piumi F."/>
            <person name="Punt P.J."/>
            <person name="Ram A.F."/>
            <person name="Ramon A."/>
            <person name="Rauscher S."/>
            <person name="Record E."/>
            <person name="Riano-Pachon D.M."/>
            <person name="Robert V."/>
            <person name="Roehrig J."/>
            <person name="Ruller R."/>
            <person name="Salamov A."/>
            <person name="Salih N.S."/>
            <person name="Samson R.A."/>
            <person name="Sandor E."/>
            <person name="Sanguinetti M."/>
            <person name="Schuetze T."/>
            <person name="Sepcic K."/>
            <person name="Shelest E."/>
            <person name="Sherlock G."/>
            <person name="Sophianopoulou V."/>
            <person name="Squina F.M."/>
            <person name="Sun H."/>
            <person name="Susca A."/>
            <person name="Todd R.B."/>
            <person name="Tsang A."/>
            <person name="Unkles S.E."/>
            <person name="van de Wiele N."/>
            <person name="van Rossen-Uffink D."/>
            <person name="Oliveira J.V."/>
            <person name="Vesth T.C."/>
            <person name="Visser J."/>
            <person name="Yu J.-H."/>
            <person name="Zhou M."/>
            <person name="Andersen M.R."/>
            <person name="Archer D.B."/>
            <person name="Baker S.E."/>
            <person name="Benoit I."/>
            <person name="Brakhage A.A."/>
            <person name="Braus G.H."/>
            <person name="Fischer R."/>
            <person name="Frisvad J.C."/>
            <person name="Goldman G.H."/>
            <person name="Houbraken J."/>
            <person name="Oakley B."/>
            <person name="Pocsi I."/>
            <person name="Scazzocchio C."/>
            <person name="Seiboth B."/>
            <person name="vanKuyk P.A."/>
            <person name="Wortman J."/>
            <person name="Dyer P.S."/>
            <person name="Grigoriev I.V."/>
        </authorList>
    </citation>
    <scope>NUCLEOTIDE SEQUENCE [LARGE SCALE GENOMIC DNA]</scope>
    <source>
        <strain evidence="3">CBS 101740 / IMI 381727 / IBT 21946</strain>
    </source>
</reference>
<sequence length="304" mass="34231">MAFTRSSAIDYDQPTLSPYEQSRIVVITVGNKNYSIPENYIPGHLLFQARQSRSPRILIGDIDADVGHTILHFLYKREYETVICVETQKESHVELEYKRSVQVYYAARKYEIDGLDALAQKYIMALSETLSIFQILRGARSFAEDETTFQLDEFYKEIVDDPAFSKAVVKIIIKALITETSRLRNILGVTGGGSETKDDGEPSCEQSFPVSQSEPTEDHNGENCFKVLSKEHSAANNSCLSASDRNCPCGEPAIELLAVDCEEAHSEAHYNHDDSGDWGWGFRGSETKKKKNKKRLPKQQAECD</sequence>
<feature type="region of interest" description="Disordered" evidence="1">
    <location>
        <begin position="190"/>
        <end position="222"/>
    </location>
</feature>
<keyword evidence="3" id="KW-1185">Reference proteome</keyword>
<accession>A0A1L9U1M4</accession>
<dbReference type="PANTHER" id="PTHR37538:SF1">
    <property type="entry name" value="BTB DOMAIN-CONTAINING PROTEIN"/>
    <property type="match status" value="1"/>
</dbReference>
<proteinExistence type="predicted"/>
<dbReference type="AlphaFoldDB" id="A0A1L9U1M4"/>
<dbReference type="InterPro" id="IPR011333">
    <property type="entry name" value="SKP1/BTB/POZ_sf"/>
</dbReference>
<name>A0A1L9U1M4_ASPBC</name>
<evidence type="ECO:0000256" key="1">
    <source>
        <dbReference type="SAM" id="MobiDB-lite"/>
    </source>
</evidence>
<dbReference type="GeneID" id="93574077"/>
<feature type="compositionally biased region" description="Basic residues" evidence="1">
    <location>
        <begin position="288"/>
        <end position="297"/>
    </location>
</feature>
<dbReference type="STRING" id="767769.A0A1L9U1M4"/>
<organism evidence="2 3">
    <name type="scientific">Aspergillus brasiliensis (strain CBS 101740 / IMI 381727 / IBT 21946)</name>
    <dbReference type="NCBI Taxonomy" id="767769"/>
    <lineage>
        <taxon>Eukaryota</taxon>
        <taxon>Fungi</taxon>
        <taxon>Dikarya</taxon>
        <taxon>Ascomycota</taxon>
        <taxon>Pezizomycotina</taxon>
        <taxon>Eurotiomycetes</taxon>
        <taxon>Eurotiomycetidae</taxon>
        <taxon>Eurotiales</taxon>
        <taxon>Aspergillaceae</taxon>
        <taxon>Aspergillus</taxon>
        <taxon>Aspergillus subgen. Circumdati</taxon>
    </lineage>
</organism>
<dbReference type="OrthoDB" id="3594103at2759"/>